<evidence type="ECO:0000313" key="2">
    <source>
        <dbReference type="EMBL" id="POG73314.1"/>
    </source>
</evidence>
<reference evidence="2 3" key="2">
    <citation type="journal article" date="2018" name="New Phytol.">
        <title>High intraspecific genome diversity in the model arbuscular mycorrhizal symbiont Rhizophagus irregularis.</title>
        <authorList>
            <person name="Chen E.C.H."/>
            <person name="Morin E."/>
            <person name="Beaudet D."/>
            <person name="Noel J."/>
            <person name="Yildirir G."/>
            <person name="Ndikumana S."/>
            <person name="Charron P."/>
            <person name="St-Onge C."/>
            <person name="Giorgi J."/>
            <person name="Kruger M."/>
            <person name="Marton T."/>
            <person name="Ropars J."/>
            <person name="Grigoriev I.V."/>
            <person name="Hainaut M."/>
            <person name="Henrissat B."/>
            <person name="Roux C."/>
            <person name="Martin F."/>
            <person name="Corradi N."/>
        </authorList>
    </citation>
    <scope>NUCLEOTIDE SEQUENCE [LARGE SCALE GENOMIC DNA]</scope>
    <source>
        <strain evidence="2 3">DAOM 197198</strain>
    </source>
</reference>
<sequence>MVYIFPLTLLFLHIHLISSNFLIIPNFWYFSITSIISVLTMIPPIVKVIDLNGTRSFQIIKKDSNSFDLNILTSSICNS</sequence>
<organism evidence="2 3">
    <name type="scientific">Rhizophagus irregularis (strain DAOM 181602 / DAOM 197198 / MUCL 43194)</name>
    <name type="common">Arbuscular mycorrhizal fungus</name>
    <name type="synonym">Glomus intraradices</name>
    <dbReference type="NCBI Taxonomy" id="747089"/>
    <lineage>
        <taxon>Eukaryota</taxon>
        <taxon>Fungi</taxon>
        <taxon>Fungi incertae sedis</taxon>
        <taxon>Mucoromycota</taxon>
        <taxon>Glomeromycotina</taxon>
        <taxon>Glomeromycetes</taxon>
        <taxon>Glomerales</taxon>
        <taxon>Glomeraceae</taxon>
        <taxon>Rhizophagus</taxon>
    </lineage>
</organism>
<evidence type="ECO:0000313" key="3">
    <source>
        <dbReference type="Proteomes" id="UP000018888"/>
    </source>
</evidence>
<comment type="caution">
    <text evidence="2">The sequence shown here is derived from an EMBL/GenBank/DDBJ whole genome shotgun (WGS) entry which is preliminary data.</text>
</comment>
<keyword evidence="1" id="KW-0472">Membrane</keyword>
<keyword evidence="3" id="KW-1185">Reference proteome</keyword>
<dbReference type="AlphaFoldDB" id="A0A2P4Q6R4"/>
<protein>
    <submittedName>
        <fullName evidence="2">Uncharacterized protein</fullName>
    </submittedName>
</protein>
<gene>
    <name evidence="2" type="ORF">GLOIN_2v1121142</name>
</gene>
<name>A0A2P4Q6R4_RHIID</name>
<feature type="transmembrane region" description="Helical" evidence="1">
    <location>
        <begin position="29"/>
        <end position="49"/>
    </location>
</feature>
<evidence type="ECO:0000256" key="1">
    <source>
        <dbReference type="SAM" id="Phobius"/>
    </source>
</evidence>
<proteinExistence type="predicted"/>
<dbReference type="Proteomes" id="UP000018888">
    <property type="component" value="Unassembled WGS sequence"/>
</dbReference>
<keyword evidence="1" id="KW-1133">Transmembrane helix</keyword>
<dbReference type="EMBL" id="AUPC02000085">
    <property type="protein sequence ID" value="POG73314.1"/>
    <property type="molecule type" value="Genomic_DNA"/>
</dbReference>
<keyword evidence="1" id="KW-0812">Transmembrane</keyword>
<reference evidence="2 3" key="1">
    <citation type="journal article" date="2013" name="Proc. Natl. Acad. Sci. U.S.A.">
        <title>Genome of an arbuscular mycorrhizal fungus provides insight into the oldest plant symbiosis.</title>
        <authorList>
            <person name="Tisserant E."/>
            <person name="Malbreil M."/>
            <person name="Kuo A."/>
            <person name="Kohler A."/>
            <person name="Symeonidi A."/>
            <person name="Balestrini R."/>
            <person name="Charron P."/>
            <person name="Duensing N."/>
            <person name="Frei Dit Frey N."/>
            <person name="Gianinazzi-Pearson V."/>
            <person name="Gilbert L.B."/>
            <person name="Handa Y."/>
            <person name="Herr J.R."/>
            <person name="Hijri M."/>
            <person name="Koul R."/>
            <person name="Kawaguchi M."/>
            <person name="Krajinski F."/>
            <person name="Lammers P.J."/>
            <person name="Masclaux F.G."/>
            <person name="Murat C."/>
            <person name="Morin E."/>
            <person name="Ndikumana S."/>
            <person name="Pagni M."/>
            <person name="Petitpierre D."/>
            <person name="Requena N."/>
            <person name="Rosikiewicz P."/>
            <person name="Riley R."/>
            <person name="Saito K."/>
            <person name="San Clemente H."/>
            <person name="Shapiro H."/>
            <person name="van Tuinen D."/>
            <person name="Becard G."/>
            <person name="Bonfante P."/>
            <person name="Paszkowski U."/>
            <person name="Shachar-Hill Y.Y."/>
            <person name="Tuskan G.A."/>
            <person name="Young P.W."/>
            <person name="Sanders I.R."/>
            <person name="Henrissat B."/>
            <person name="Rensing S.A."/>
            <person name="Grigoriev I.V."/>
            <person name="Corradi N."/>
            <person name="Roux C."/>
            <person name="Martin F."/>
        </authorList>
    </citation>
    <scope>NUCLEOTIDE SEQUENCE [LARGE SCALE GENOMIC DNA]</scope>
    <source>
        <strain evidence="2 3">DAOM 197198</strain>
    </source>
</reference>
<accession>A0A2P4Q6R4</accession>